<name>A0A921NT77_9RHOB</name>
<keyword evidence="3" id="KW-1185">Reference proteome</keyword>
<dbReference type="InterPro" id="IPR050768">
    <property type="entry name" value="UPF0353/GerABKA_families"/>
</dbReference>
<dbReference type="OrthoDB" id="6206554at2"/>
<dbReference type="SMART" id="SM00327">
    <property type="entry name" value="VWA"/>
    <property type="match status" value="1"/>
</dbReference>
<comment type="caution">
    <text evidence="2">The sequence shown here is derived from an EMBL/GenBank/DDBJ whole genome shotgun (WGS) entry which is preliminary data.</text>
</comment>
<reference evidence="2" key="1">
    <citation type="submission" date="2013-03" db="EMBL/GenBank/DDBJ databases">
        <title>Genome Sequence of the Profundibacterium mesophilum strain KAUST100406-0324T from Red Sea, a novel genus in the family Rhodobacteraceae.</title>
        <authorList>
            <person name="Essack M."/>
            <person name="Alam I."/>
            <person name="Lafi F."/>
            <person name="Alawi W."/>
            <person name="Kamanu F."/>
            <person name="Al-Suwailem A."/>
            <person name="Lee O.O."/>
            <person name="Xu Y."/>
            <person name="Bajic V."/>
            <person name="Qian P.-Y."/>
            <person name="Archer J."/>
        </authorList>
    </citation>
    <scope>NUCLEOTIDE SEQUENCE</scope>
    <source>
        <strain evidence="2">KAUST100406-0324</strain>
    </source>
</reference>
<dbReference type="InterPro" id="IPR036465">
    <property type="entry name" value="vWFA_dom_sf"/>
</dbReference>
<accession>A0A921NT77</accession>
<dbReference type="SUPFAM" id="SSF53300">
    <property type="entry name" value="vWA-like"/>
    <property type="match status" value="1"/>
</dbReference>
<dbReference type="AlphaFoldDB" id="A0A921NT77"/>
<evidence type="ECO:0000313" key="3">
    <source>
        <dbReference type="Proteomes" id="UP000698242"/>
    </source>
</evidence>
<evidence type="ECO:0000259" key="1">
    <source>
        <dbReference type="PROSITE" id="PS50234"/>
    </source>
</evidence>
<dbReference type="PROSITE" id="PS50234">
    <property type="entry name" value="VWFA"/>
    <property type="match status" value="1"/>
</dbReference>
<dbReference type="EMBL" id="APKE01000036">
    <property type="protein sequence ID" value="KAF0674696.1"/>
    <property type="molecule type" value="Genomic_DNA"/>
</dbReference>
<proteinExistence type="predicted"/>
<feature type="domain" description="VWFA" evidence="1">
    <location>
        <begin position="91"/>
        <end position="278"/>
    </location>
</feature>
<gene>
    <name evidence="2" type="ORF">PMES_03079</name>
</gene>
<evidence type="ECO:0000313" key="2">
    <source>
        <dbReference type="EMBL" id="KAF0674696.1"/>
    </source>
</evidence>
<organism evidence="2 3">
    <name type="scientific">Profundibacterium mesophilum KAUST100406-0324</name>
    <dbReference type="NCBI Taxonomy" id="1037889"/>
    <lineage>
        <taxon>Bacteria</taxon>
        <taxon>Pseudomonadati</taxon>
        <taxon>Pseudomonadota</taxon>
        <taxon>Alphaproteobacteria</taxon>
        <taxon>Rhodobacterales</taxon>
        <taxon>Roseobacteraceae</taxon>
        <taxon>Profundibacterium</taxon>
    </lineage>
</organism>
<dbReference type="Gene3D" id="3.40.50.410">
    <property type="entry name" value="von Willebrand factor, type A domain"/>
    <property type="match status" value="1"/>
</dbReference>
<dbReference type="Proteomes" id="UP000698242">
    <property type="component" value="Unassembled WGS sequence"/>
</dbReference>
<sequence>MIDFAWPWLLVLLPLPALMRHLLPPVEPPGAALRVPGRLAEEMLHDDHGSHPAETWRQSAPRMLLWALIVIAAAGPRQLLPVPALEVSGRDLAIALDLSGSMVRTDFVLDARPVSRLEAVQTVGAAFVRGRGGDRVALIVFGSQAYVAAPFTFDTEAVARRIEEAAIGISGRATNMSDALGLALSRMRSSQARARVVVLLSDGINNAGAAAPRDVARLARQLGITVHTIAMGPEDTRSSPDANGAVDAAALADIARISGGTAFRVRDMDDLREVMTAIDRLEAVEAEGLAAQIHRPLWVWPGAAAFLLALVQIRRSGA</sequence>
<dbReference type="Pfam" id="PF00092">
    <property type="entry name" value="VWA"/>
    <property type="match status" value="1"/>
</dbReference>
<dbReference type="RefSeq" id="WP_159966580.1">
    <property type="nucleotide sequence ID" value="NZ_APKE01000036.1"/>
</dbReference>
<dbReference type="PANTHER" id="PTHR22550">
    <property type="entry name" value="SPORE GERMINATION PROTEIN"/>
    <property type="match status" value="1"/>
</dbReference>
<protein>
    <submittedName>
        <fullName evidence="2">von Willebrand domain containing protein</fullName>
    </submittedName>
</protein>
<dbReference type="PANTHER" id="PTHR22550:SF18">
    <property type="entry name" value="VWFA DOMAIN-CONTAINING PROTEIN"/>
    <property type="match status" value="1"/>
</dbReference>
<dbReference type="InterPro" id="IPR002035">
    <property type="entry name" value="VWF_A"/>
</dbReference>